<gene>
    <name evidence="1" type="ORF">BBJ29_000020</name>
    <name evidence="2" type="ORF">BBP00_00000639</name>
</gene>
<dbReference type="EMBL" id="MBAD02000500">
    <property type="protein sequence ID" value="RLN66761.1"/>
    <property type="molecule type" value="Genomic_DNA"/>
</dbReference>
<protein>
    <submittedName>
        <fullName evidence="2">Uncharacterized protein</fullName>
    </submittedName>
</protein>
<dbReference type="AlphaFoldDB" id="A0A3F2S2F5"/>
<evidence type="ECO:0000313" key="3">
    <source>
        <dbReference type="Proteomes" id="UP000277300"/>
    </source>
</evidence>
<organism evidence="2 3">
    <name type="scientific">Phytophthora kernoviae</name>
    <dbReference type="NCBI Taxonomy" id="325452"/>
    <lineage>
        <taxon>Eukaryota</taxon>
        <taxon>Sar</taxon>
        <taxon>Stramenopiles</taxon>
        <taxon>Oomycota</taxon>
        <taxon>Peronosporomycetes</taxon>
        <taxon>Peronosporales</taxon>
        <taxon>Peronosporaceae</taxon>
        <taxon>Phytophthora</taxon>
    </lineage>
</organism>
<accession>A0A3F2S2F5</accession>
<comment type="caution">
    <text evidence="2">The sequence shown here is derived from an EMBL/GenBank/DDBJ whole genome shotgun (WGS) entry which is preliminary data.</text>
</comment>
<dbReference type="Proteomes" id="UP000277300">
    <property type="component" value="Unassembled WGS sequence"/>
</dbReference>
<proteinExistence type="predicted"/>
<evidence type="ECO:0000313" key="1">
    <source>
        <dbReference type="EMBL" id="RLN66761.1"/>
    </source>
</evidence>
<dbReference type="EMBL" id="MBDO02000008">
    <property type="protein sequence ID" value="RLN69031.1"/>
    <property type="molecule type" value="Genomic_DNA"/>
</dbReference>
<reference evidence="3 4" key="1">
    <citation type="submission" date="2018-07" db="EMBL/GenBank/DDBJ databases">
        <title>Genome sequencing of oomycete isolates from Chile give support for New Zealand origin for Phytophthora kernoviae and make available the first Nothophytophthora sp. genome.</title>
        <authorList>
            <person name="Studholme D.J."/>
            <person name="Sanfuentes E."/>
            <person name="Panda P."/>
            <person name="Hill R."/>
            <person name="Sambles C."/>
            <person name="Grant M."/>
            <person name="Williams N.M."/>
            <person name="Mcdougal R.L."/>
        </authorList>
    </citation>
    <scope>NUCLEOTIDE SEQUENCE [LARGE SCALE GENOMIC DNA]</scope>
    <source>
        <strain evidence="2">Chile6</strain>
        <strain evidence="1">Chile7</strain>
    </source>
</reference>
<evidence type="ECO:0000313" key="4">
    <source>
        <dbReference type="Proteomes" id="UP000284657"/>
    </source>
</evidence>
<evidence type="ECO:0000313" key="2">
    <source>
        <dbReference type="EMBL" id="RLN69031.1"/>
    </source>
</evidence>
<dbReference type="Proteomes" id="UP000284657">
    <property type="component" value="Unassembled WGS sequence"/>
</dbReference>
<dbReference type="OrthoDB" id="65504at2759"/>
<sequence length="304" mass="33810">MLEQVKEGMTTSALVVSDEYRIFARVQLDIKGKKRPRPARYLEFSDYETPNGIGPYDSQVSVIDLAILNSSFKGFYGGFTALSNVTFVNETYLVPAKDDPKYTETAWKVVVKAGYTPSATHSGFGDPGEFEQEAEYVYLVPFFNGTAYASKVVRVLARTFCSATPVVEALDLSTTDKSLKGFGSSFTHGSYGYLVPRENENGLFGKLVPDFADRDLRGFSGGMVSGKYGFFVPYFNGMTFSGKICRINLEKFEEVQTLDLTQLNSTLRGFADGILSKVEETLDVDLFNEFQVRIGTTDPYNYAY</sequence>
<name>A0A3F2S2F5_9STRA</name>